<evidence type="ECO:0000256" key="3">
    <source>
        <dbReference type="ARBA" id="ARBA00022692"/>
    </source>
</evidence>
<feature type="transmembrane region" description="Helical" evidence="6">
    <location>
        <begin position="110"/>
        <end position="130"/>
    </location>
</feature>
<accession>A0A644XN65</accession>
<evidence type="ECO:0000256" key="6">
    <source>
        <dbReference type="SAM" id="Phobius"/>
    </source>
</evidence>
<dbReference type="InterPro" id="IPR003339">
    <property type="entry name" value="ABC/ECF_trnsptr_transmembrane"/>
</dbReference>
<dbReference type="PANTHER" id="PTHR34857:SF2">
    <property type="entry name" value="SLL0384 PROTEIN"/>
    <property type="match status" value="1"/>
</dbReference>
<sequence>MSIEFPAFLSEKNNPISCSSSGKRGRMPFLDKTLKAVAGTVKTIYIHSETGARDKILFRINPLVKFFSFICIIISISLAHSIESQLLASGIILILYLIAGISYRYVYKKILVLSFVFGLLIFLPALLNVITPGEIVVPLLHFKSETHWWIYRIPQTIGITNEGMYVVSRLFLRVFNSVALAMLYVYSSSFAQIIKGMKVFFIPDTFLMILTLAYKFIFILSKTIEETYLALRSRLAGSVKDKSIRSIISGRVFFIFKKSKSHYEQTYTAMISRGYTGKITLRKTKKLWLRDFVVLFFAIACSLTIIFI</sequence>
<dbReference type="Pfam" id="PF02361">
    <property type="entry name" value="CbiQ"/>
    <property type="match status" value="1"/>
</dbReference>
<keyword evidence="3 6" id="KW-0812">Transmembrane</keyword>
<name>A0A644XN65_9ZZZZ</name>
<dbReference type="CDD" id="cd16914">
    <property type="entry name" value="EcfT"/>
    <property type="match status" value="1"/>
</dbReference>
<keyword evidence="4 6" id="KW-1133">Transmembrane helix</keyword>
<evidence type="ECO:0000313" key="7">
    <source>
        <dbReference type="EMBL" id="MPM17632.1"/>
    </source>
</evidence>
<organism evidence="7">
    <name type="scientific">bioreactor metagenome</name>
    <dbReference type="NCBI Taxonomy" id="1076179"/>
    <lineage>
        <taxon>unclassified sequences</taxon>
        <taxon>metagenomes</taxon>
        <taxon>ecological metagenomes</taxon>
    </lineage>
</organism>
<evidence type="ECO:0000256" key="1">
    <source>
        <dbReference type="ARBA" id="ARBA00004141"/>
    </source>
</evidence>
<keyword evidence="2" id="KW-1003">Cell membrane</keyword>
<feature type="transmembrane region" description="Helical" evidence="6">
    <location>
        <begin position="63"/>
        <end position="80"/>
    </location>
</feature>
<evidence type="ECO:0000256" key="5">
    <source>
        <dbReference type="ARBA" id="ARBA00023136"/>
    </source>
</evidence>
<proteinExistence type="predicted"/>
<feature type="transmembrane region" description="Helical" evidence="6">
    <location>
        <begin position="199"/>
        <end position="220"/>
    </location>
</feature>
<dbReference type="AlphaFoldDB" id="A0A644XN65"/>
<feature type="transmembrane region" description="Helical" evidence="6">
    <location>
        <begin position="86"/>
        <end position="103"/>
    </location>
</feature>
<dbReference type="PANTHER" id="PTHR34857">
    <property type="entry name" value="SLL0384 PROTEIN"/>
    <property type="match status" value="1"/>
</dbReference>
<evidence type="ECO:0000256" key="2">
    <source>
        <dbReference type="ARBA" id="ARBA00022475"/>
    </source>
</evidence>
<evidence type="ECO:0000256" key="4">
    <source>
        <dbReference type="ARBA" id="ARBA00022989"/>
    </source>
</evidence>
<gene>
    <name evidence="7" type="primary">nikQ_1</name>
    <name evidence="7" type="ORF">SDC9_64029</name>
</gene>
<feature type="transmembrane region" description="Helical" evidence="6">
    <location>
        <begin position="287"/>
        <end position="307"/>
    </location>
</feature>
<comment type="subcellular location">
    <subcellularLocation>
        <location evidence="1">Membrane</location>
        <topology evidence="1">Multi-pass membrane protein</topology>
    </subcellularLocation>
</comment>
<reference evidence="7" key="1">
    <citation type="submission" date="2019-08" db="EMBL/GenBank/DDBJ databases">
        <authorList>
            <person name="Kucharzyk K."/>
            <person name="Murdoch R.W."/>
            <person name="Higgins S."/>
            <person name="Loffler F."/>
        </authorList>
    </citation>
    <scope>NUCLEOTIDE SEQUENCE</scope>
</reference>
<feature type="transmembrane region" description="Helical" evidence="6">
    <location>
        <begin position="170"/>
        <end position="187"/>
    </location>
</feature>
<keyword evidence="5 6" id="KW-0472">Membrane</keyword>
<comment type="caution">
    <text evidence="7">The sequence shown here is derived from an EMBL/GenBank/DDBJ whole genome shotgun (WGS) entry which is preliminary data.</text>
</comment>
<dbReference type="GO" id="GO:0005886">
    <property type="term" value="C:plasma membrane"/>
    <property type="evidence" value="ECO:0007669"/>
    <property type="project" value="UniProtKB-ARBA"/>
</dbReference>
<protein>
    <submittedName>
        <fullName evidence="7">Nickel transport protein NikQ</fullName>
    </submittedName>
</protein>
<dbReference type="EMBL" id="VSSQ01002832">
    <property type="protein sequence ID" value="MPM17632.1"/>
    <property type="molecule type" value="Genomic_DNA"/>
</dbReference>
<dbReference type="InterPro" id="IPR051611">
    <property type="entry name" value="ECF_transporter_component"/>
</dbReference>